<dbReference type="Proteomes" id="UP000054388">
    <property type="component" value="Unassembled WGS sequence"/>
</dbReference>
<evidence type="ECO:0000256" key="1">
    <source>
        <dbReference type="SAM" id="SignalP"/>
    </source>
</evidence>
<dbReference type="RefSeq" id="WP_059136346.1">
    <property type="nucleotide sequence ID" value="NZ_LMAI01000004.1"/>
</dbReference>
<gene>
    <name evidence="2" type="ORF">AR686_07400</name>
</gene>
<feature type="signal peptide" evidence="1">
    <location>
        <begin position="1"/>
        <end position="18"/>
    </location>
</feature>
<name>A0A101CI09_9FLAO</name>
<sequence length="386" mass="42739">MRKFIFFLAFAIPVVSFAQNVIIRDTIIIKESKKSKKLRYKNRSGKVHNFVSRDNTESSAGTFFYLSNIAKVSKFIDENKIPYGTSEVLMEDEMIKLFDPDRFKCDCDEKLSKKIKSNIISEKGKNSAEKLGFVPRLVRDRIENTPAIKLSGMGSTILANSFNFTYVENGKEVNKSASVMNAPTAKNFVIENYLELNYSNFLYNLDCSGYLSAVLSANLSASAASIESSARGAFKSNNSLMILSGVMYSPLYQCYKGDGVFLNKDKETLTARRDVIAHIIKALPNVANNDSTVVDIPFDYRIILTSNKGDSNFNGEASLSAKVGAGFGFGSFAANGNTGGQISRKSNFADFDCYVIKINHLNQPDKITVLDLKTLLKELDSELALL</sequence>
<keyword evidence="1" id="KW-0732">Signal</keyword>
<accession>A0A101CI09</accession>
<protein>
    <submittedName>
        <fullName evidence="2">Uncharacterized protein</fullName>
    </submittedName>
</protein>
<evidence type="ECO:0000313" key="3">
    <source>
        <dbReference type="Proteomes" id="UP000054388"/>
    </source>
</evidence>
<proteinExistence type="predicted"/>
<feature type="chain" id="PRO_5007094885" evidence="1">
    <location>
        <begin position="19"/>
        <end position="386"/>
    </location>
</feature>
<dbReference type="EMBL" id="LMAI01000004">
    <property type="protein sequence ID" value="KUJ56380.1"/>
    <property type="molecule type" value="Genomic_DNA"/>
</dbReference>
<comment type="caution">
    <text evidence="2">The sequence shown here is derived from an EMBL/GenBank/DDBJ whole genome shotgun (WGS) entry which is preliminary data.</text>
</comment>
<organism evidence="2 3">
    <name type="scientific">Chryseobacterium aquaticum subsp. greenlandense</name>
    <dbReference type="NCBI Taxonomy" id="345663"/>
    <lineage>
        <taxon>Bacteria</taxon>
        <taxon>Pseudomonadati</taxon>
        <taxon>Bacteroidota</taxon>
        <taxon>Flavobacteriia</taxon>
        <taxon>Flavobacteriales</taxon>
        <taxon>Weeksellaceae</taxon>
        <taxon>Chryseobacterium group</taxon>
        <taxon>Chryseobacterium</taxon>
    </lineage>
</organism>
<dbReference type="AlphaFoldDB" id="A0A101CI09"/>
<evidence type="ECO:0000313" key="2">
    <source>
        <dbReference type="EMBL" id="KUJ56380.1"/>
    </source>
</evidence>
<reference evidence="2 3" key="1">
    <citation type="submission" date="2015-10" db="EMBL/GenBank/DDBJ databases">
        <title>Genome sequence of Chryseobacterium greenlandense.</title>
        <authorList>
            <person name="Newman J."/>
            <person name="Fischer K."/>
            <person name="Miller J."/>
        </authorList>
    </citation>
    <scope>NUCLEOTIDE SEQUENCE [LARGE SCALE GENOMIC DNA]</scope>
    <source>
        <strain evidence="2 3">UMB34</strain>
    </source>
</reference>